<keyword evidence="5" id="KW-1185">Reference proteome</keyword>
<accession>A0A941IZK2</accession>
<reference evidence="4" key="2">
    <citation type="submission" date="2021-04" db="EMBL/GenBank/DDBJ databases">
        <authorList>
            <person name="Zhang T."/>
            <person name="Zhang Y."/>
            <person name="Lu D."/>
            <person name="Zuo D."/>
            <person name="Du Z."/>
        </authorList>
    </citation>
    <scope>NUCLEOTIDE SEQUENCE</scope>
    <source>
        <strain evidence="4">JR1</strain>
    </source>
</reference>
<dbReference type="RefSeq" id="WP_212192954.1">
    <property type="nucleotide sequence ID" value="NZ_JAGTAR010000043.1"/>
</dbReference>
<name>A0A941IZK2_9BACT</name>
<feature type="chain" id="PRO_5036730185" evidence="2">
    <location>
        <begin position="22"/>
        <end position="2454"/>
    </location>
</feature>
<evidence type="ECO:0000256" key="2">
    <source>
        <dbReference type="SAM" id="SignalP"/>
    </source>
</evidence>
<feature type="signal peptide" evidence="2">
    <location>
        <begin position="1"/>
        <end position="21"/>
    </location>
</feature>
<dbReference type="NCBIfam" id="TIGR04189">
    <property type="entry name" value="surface_SprA"/>
    <property type="match status" value="1"/>
</dbReference>
<dbReference type="InterPro" id="IPR025684">
    <property type="entry name" value="SprA_N_dom"/>
</dbReference>
<dbReference type="Pfam" id="PF14349">
    <property type="entry name" value="SprA_N"/>
    <property type="match status" value="2"/>
</dbReference>
<feature type="domain" description="Gliding motility protein SprA N-terminal" evidence="3">
    <location>
        <begin position="85"/>
        <end position="461"/>
    </location>
</feature>
<keyword evidence="2" id="KW-0732">Signal</keyword>
<evidence type="ECO:0000259" key="3">
    <source>
        <dbReference type="Pfam" id="PF14349"/>
    </source>
</evidence>
<protein>
    <submittedName>
        <fullName evidence="4">Cell surface protein SprA</fullName>
    </submittedName>
</protein>
<comment type="caution">
    <text evidence="4">The sequence shown here is derived from an EMBL/GenBank/DDBJ whole genome shotgun (WGS) entry which is preliminary data.</text>
</comment>
<evidence type="ECO:0000313" key="4">
    <source>
        <dbReference type="EMBL" id="MBR8537930.1"/>
    </source>
</evidence>
<sequence>MRKTLQYTIAFIVLTITFAVGSTSSSHGTTSNYKEIYFQQPDSLKVTEPVDLKYQINDNSGNPLLEEEEQGGLNLSDPSNMDYRAEYDYKTGNVTLYRKVGNMDVRLPYSMPLDDYLDYNTRKSVISYWRQKQQEEANQYGDNSVFNQMWKNVGGEAFEGIFGSNAINVRLQGMAELKVGIQHTKIDNPTLQERLRKTTTFDFQEKIQMNLSGSIGEKLKLGVNYNTEATFDFENQINLEYEGGEDDILKKVEAGNVTLPLPGTLITGSQSLFGVKTEMQFGKLTVTSIFSQQKGETSVMSIEGGAQTQEFEIHADRYDRNRHFFLSKYFRDNYDKALERLPLINSPINVTRVEVWVTNNRSDVKESRNIVGFVDLGENRQHTHNTSLWGGQLNVSPRNEANNLYAQMNSTYNSVRDINKVTATLAPLENNYFYNAIDYEKLENARKLSDTEYSVHPKLGYISLNTSLNADEVLCIAYEYTYNGQTFMVGEFSNTQNEAEQTLFLKLLKPTNLSPGIIKGINKKNPTWDLMMKNIYSINAYQINREDFIMNVTYTNDSTGGDINYLPEGPENVMGQLFIRLMNLDNLNSNNDFQPDGIFDYVDNITIKPDNGRIIFPVLEPFGSNMKKQLGGALADKDLVKKYVFQSLYDSTQILAEQDASRNKYKLKGRYKSSSGSEISLNAMNIPQGSVIVTAGGIRLVENQDYTVDYTLGRVRIINQGILSSGTPIQVSLENQSLFALQTKTLMGTHLDYQFNENFNVGGTIMHLRERPLTQKVNIGDEPIANTIWGLNTSFYTESMGITEIIDKLPLVETKEMSSVTFEGEFAQLIPGHPKVIDESGTSYIDDFEGTRIPYDMRNWLAWQLASTPQGQEELFKEAGLIDNLYSGINRARLAWYTIDPLFLRKSTQTPGHIKADEEQKKNHFVREVYEQEIFPNREAPYGQPTNLPVLNIAFYPRERGPYNFDAGTSGAATDNYGHGINRDGSLKNPEERWGGMMRQVNVPDFEAANIEYIEFWMMDPYVYNDGIQKNDGKIYFNLGNISEDILRDTRKSFENGLPGPGEPFDVDSTNWGYVPRKQNLVNAFSNDPATRLAQDVGLNGMNSAKERYFYRKQPYAFLNVIESMGGDLDEAARQALLADPASDDYLYFLGGKHDENETSILDRYKLFNNPEGNSLPSEFEGDGTKRAAKALPDMEDINNDNTLSENESYFQYEIPISKNTMSIEANPYIVDKRESTVEDKNGVRANWYQFRIPIQNPTATIGSISDLRSIRFMRMFMKGFSDTTILRMATLDLIKADWRKFTESLYENGAGNADTKFEVSVVNIEESSEKTPVNYVLPPGIDRVIDPANPQLRELNEQSLLLKVLDLAGGDARAVYKNVSIDIRQYKRMKMFIHAEDVDDRGLLDNEMMAFIRVGSDYNDNYYEYEIPLKLTPKDRYNNNNIDDRYKVWPEENEMNIPLELFQTVKLRRNDEKRQEGSDITFNQVYIMPDPETPTNFVSVRGNPNLSNIRTITMGVRTRGSTSKSVEVWMNELRLTDFNEEGGWAANARMTVKLADLGNVSVAGKKSTVGWGSIDQNVQERSQEDFFQYDIATNLELGKLLGPESALSVPFYFGYSKSVASPKYYPLDPDIPLDVALDNAENEAARDSIKDMSQNVIKRKSVNFTNVKLLPKKEKVHFYSPSNISATYSYNETTRHDVETDHSTDKNYRGILAYNYNARPKAVEPFKKSFNSNALALVRDFNFYYLPNQISYSWEFDRQYREIQLRNNTGSPISPALTVSKDFDWNRHFDMRYNLTKSLKLNFRAITNARIDEPEGAVNKDYDRDAYYEWRDEVWRNIKSMGRTTTYQHNFDVSYTLPINKIPMLDFTSATLQYRGMYQWEAQPLFENESDSPDWGNTIRNSNVVQANGQLNMTTLYKKVSYLNELDKKYRSSRRRTTSNNDGKRTVRYNQTNVKLDKDAAITINHKLKTTETSVRVFDATGKPVRGQVNTLGKNKVEFVPEKSVENARVMVTGTVTENNSPMQKVVDYTALLMTSIKNMSVSYSEQNGTILPGYTPAAGFMGTSTGFTAPGVPFILGWQDRNFAIDAANNGWLTDDTTMVNPYVMTHGEDFSIKFTLEPIRGLRVDLNADRSYERNINEYYFGGSSTATGRTANGRFSMSFNAFKTAFDKPERTGALTSSTFDEFKSNRQIIANRLGTTDLNDQEVLIPAFLAAYSGKSANSIFTEQFPSLSRIQPNWRVTYDGLSRIKAFQKVIKSFDLTHAYRSTYNMGAYISRTPPEADGIITEYDVNAITITEQFSPLIGVNVTWTNSITTRAEIKKARTLSLSMGNNQVIENYNDELVIGLGYRFDKMNLIFGKGSSQKSISNDLNIRADFSIQDNISFIRKIQEDYNQLTAGLKITSVKFTADYALSERFNMQLFYDTKVNTPYVSLSYPITNSNFGVSFRFSLAQ</sequence>
<gene>
    <name evidence="4" type="primary">sprA</name>
    <name evidence="4" type="ORF">KDU71_20325</name>
</gene>
<proteinExistence type="predicted"/>
<evidence type="ECO:0000313" key="5">
    <source>
        <dbReference type="Proteomes" id="UP000679220"/>
    </source>
</evidence>
<organism evidence="4 5">
    <name type="scientific">Carboxylicivirga sediminis</name>
    <dbReference type="NCBI Taxonomy" id="2006564"/>
    <lineage>
        <taxon>Bacteria</taxon>
        <taxon>Pseudomonadati</taxon>
        <taxon>Bacteroidota</taxon>
        <taxon>Bacteroidia</taxon>
        <taxon>Marinilabiliales</taxon>
        <taxon>Marinilabiliaceae</taxon>
        <taxon>Carboxylicivirga</taxon>
    </lineage>
</organism>
<feature type="domain" description="Gliding motility protein SprA N-terminal" evidence="3">
    <location>
        <begin position="1118"/>
        <end position="1638"/>
    </location>
</feature>
<dbReference type="EMBL" id="JAGTAR010000043">
    <property type="protein sequence ID" value="MBR8537930.1"/>
    <property type="molecule type" value="Genomic_DNA"/>
</dbReference>
<feature type="region of interest" description="Disordered" evidence="1">
    <location>
        <begin position="58"/>
        <end position="77"/>
    </location>
</feature>
<dbReference type="Proteomes" id="UP000679220">
    <property type="component" value="Unassembled WGS sequence"/>
</dbReference>
<evidence type="ECO:0000256" key="1">
    <source>
        <dbReference type="SAM" id="MobiDB-lite"/>
    </source>
</evidence>
<reference evidence="4" key="1">
    <citation type="journal article" date="2018" name="Int. J. Syst. Evol. Microbiol.">
        <title>Carboxylicivirga sediminis sp. nov., isolated from coastal sediment.</title>
        <authorList>
            <person name="Wang F.Q."/>
            <person name="Ren L.H."/>
            <person name="Zou R.J."/>
            <person name="Sun Y.Z."/>
            <person name="Liu X.J."/>
            <person name="Jiang F."/>
            <person name="Liu L.J."/>
        </authorList>
    </citation>
    <scope>NUCLEOTIDE SEQUENCE</scope>
    <source>
        <strain evidence="4">JR1</strain>
    </source>
</reference>
<dbReference type="InterPro" id="IPR026377">
    <property type="entry name" value="Cell_surface_SprA"/>
</dbReference>